<gene>
    <name evidence="3" type="ORF">KI387_000318</name>
</gene>
<proteinExistence type="inferred from homology"/>
<protein>
    <recommendedName>
        <fullName evidence="5">SNARE-interacting protein KEULE</fullName>
    </recommendedName>
</protein>
<feature type="non-terminal residue" evidence="3">
    <location>
        <position position="133"/>
    </location>
</feature>
<evidence type="ECO:0008006" key="5">
    <source>
        <dbReference type="Google" id="ProtNLM"/>
    </source>
</evidence>
<organism evidence="3 4">
    <name type="scientific">Taxus chinensis</name>
    <name type="common">Chinese yew</name>
    <name type="synonym">Taxus wallichiana var. chinensis</name>
    <dbReference type="NCBI Taxonomy" id="29808"/>
    <lineage>
        <taxon>Eukaryota</taxon>
        <taxon>Viridiplantae</taxon>
        <taxon>Streptophyta</taxon>
        <taxon>Embryophyta</taxon>
        <taxon>Tracheophyta</taxon>
        <taxon>Spermatophyta</taxon>
        <taxon>Pinopsida</taxon>
        <taxon>Pinidae</taxon>
        <taxon>Conifers II</taxon>
        <taxon>Cupressales</taxon>
        <taxon>Taxaceae</taxon>
        <taxon>Taxus</taxon>
    </lineage>
</organism>
<dbReference type="EMBL" id="JAHRHJ020000001">
    <property type="protein sequence ID" value="KAH9328210.1"/>
    <property type="molecule type" value="Genomic_DNA"/>
</dbReference>
<dbReference type="InterPro" id="IPR001619">
    <property type="entry name" value="Sec1-like"/>
</dbReference>
<dbReference type="Gene3D" id="3.40.50.1910">
    <property type="match status" value="1"/>
</dbReference>
<dbReference type="Proteomes" id="UP000824469">
    <property type="component" value="Unassembled WGS sequence"/>
</dbReference>
<feature type="non-terminal residue" evidence="3">
    <location>
        <position position="1"/>
    </location>
</feature>
<feature type="compositionally biased region" description="Polar residues" evidence="2">
    <location>
        <begin position="36"/>
        <end position="49"/>
    </location>
</feature>
<evidence type="ECO:0000313" key="3">
    <source>
        <dbReference type="EMBL" id="KAH9328210.1"/>
    </source>
</evidence>
<dbReference type="Pfam" id="PF00995">
    <property type="entry name" value="Sec1"/>
    <property type="match status" value="1"/>
</dbReference>
<dbReference type="GO" id="GO:0016192">
    <property type="term" value="P:vesicle-mediated transport"/>
    <property type="evidence" value="ECO:0007669"/>
    <property type="project" value="InterPro"/>
</dbReference>
<dbReference type="SUPFAM" id="SSF56815">
    <property type="entry name" value="Sec1/munc18-like (SM) proteins"/>
    <property type="match status" value="1"/>
</dbReference>
<feature type="compositionally biased region" description="Low complexity" evidence="2">
    <location>
        <begin position="22"/>
        <end position="33"/>
    </location>
</feature>
<keyword evidence="4" id="KW-1185">Reference proteome</keyword>
<accession>A0AA38GUH8</accession>
<evidence type="ECO:0000313" key="4">
    <source>
        <dbReference type="Proteomes" id="UP000824469"/>
    </source>
</evidence>
<evidence type="ECO:0000256" key="2">
    <source>
        <dbReference type="SAM" id="MobiDB-lite"/>
    </source>
</evidence>
<evidence type="ECO:0000256" key="1">
    <source>
        <dbReference type="ARBA" id="ARBA00009884"/>
    </source>
</evidence>
<comment type="caution">
    <text evidence="3">The sequence shown here is derived from an EMBL/GenBank/DDBJ whole genome shotgun (WGS) entry which is preliminary data.</text>
</comment>
<name>A0AA38GUH8_TAXCH</name>
<dbReference type="PANTHER" id="PTHR11679">
    <property type="entry name" value="VESICLE PROTEIN SORTING-ASSOCIATED"/>
    <property type="match status" value="1"/>
</dbReference>
<dbReference type="OMA" id="YEVLACH"/>
<sequence length="133" mass="14682">ELIESLNKGELSKDEYPCMNEPSTSSHSSPYHSSRMDASSLRSTNSQPVHSVRTARPASTWARPRNSDDGYSSDSALRHATSDPKVLGKRIFVFIIGGATRSELRVAHKLTEKLKREVVLGSSSVDDPHQFIT</sequence>
<feature type="region of interest" description="Disordered" evidence="2">
    <location>
        <begin position="1"/>
        <end position="80"/>
    </location>
</feature>
<dbReference type="InterPro" id="IPR036045">
    <property type="entry name" value="Sec1-like_sf"/>
</dbReference>
<comment type="similarity">
    <text evidence="1">Belongs to the STXBP/unc-18/SEC1 family.</text>
</comment>
<reference evidence="3 4" key="1">
    <citation type="journal article" date="2021" name="Nat. Plants">
        <title>The Taxus genome provides insights into paclitaxel biosynthesis.</title>
        <authorList>
            <person name="Xiong X."/>
            <person name="Gou J."/>
            <person name="Liao Q."/>
            <person name="Li Y."/>
            <person name="Zhou Q."/>
            <person name="Bi G."/>
            <person name="Li C."/>
            <person name="Du R."/>
            <person name="Wang X."/>
            <person name="Sun T."/>
            <person name="Guo L."/>
            <person name="Liang H."/>
            <person name="Lu P."/>
            <person name="Wu Y."/>
            <person name="Zhang Z."/>
            <person name="Ro D.K."/>
            <person name="Shang Y."/>
            <person name="Huang S."/>
            <person name="Yan J."/>
        </authorList>
    </citation>
    <scope>NUCLEOTIDE SEQUENCE [LARGE SCALE GENOMIC DNA]</scope>
    <source>
        <strain evidence="3">Ta-2019</strain>
    </source>
</reference>
<dbReference type="InterPro" id="IPR027482">
    <property type="entry name" value="Sec1-like_dom2"/>
</dbReference>
<dbReference type="AlphaFoldDB" id="A0AA38GUH8"/>